<comment type="caution">
    <text evidence="1">The sequence shown here is derived from an EMBL/GenBank/DDBJ whole genome shotgun (WGS) entry which is preliminary data.</text>
</comment>
<gene>
    <name evidence="1" type="ORF">RHMOL_Rhmol05G0310300</name>
</gene>
<dbReference type="EMBL" id="CM046392">
    <property type="protein sequence ID" value="KAI8557119.1"/>
    <property type="molecule type" value="Genomic_DNA"/>
</dbReference>
<evidence type="ECO:0000313" key="2">
    <source>
        <dbReference type="Proteomes" id="UP001062846"/>
    </source>
</evidence>
<proteinExistence type="predicted"/>
<sequence>MATPISLFVLLLLLCSSSIVAQSDQHVEFSYNGFNQSNPKNQSNLKLVRATVLKLSGALRLTDKTQNVIGHAFHPDLIPFRLNTSSNPNKTISSFSTHFVFQIVPSGSKRGGYGLAFTVSPEMEFPGAEAGHYLGILNRSNNGSSSNHLFAVEFDTVNGFNDESDGEGNHVGVNINTMVSVVKQPAFYYDDQSDSPEEVTLESGDPIQAWVDYNGSSRVLNVTISPISKPKPTRPLISKEIENLSHVLLDNMYVGFSAATGEKSSAHYILGWSFGLNGAAPPLNLSKLPVVPVEKESPKFKPEIKAMIGALSGMIVILVAALLIVMAYRRRLNFEILEEWELDCPHRFKYKDLHVATKEFKESELLGTGGFGAVYKGTLPTTGEEIAVKKIMSNNSVQGMREFAAEIECLGRLRHKNLVNLQGWCKRKNDLLLVYDYIPNGSLDSLLYHPKNGFVLNWEQRFHIIKGIAAGLVYLHEEWAQVVVHRDVKSSNVLIDGEMNGRLGDFGLARLYDHGTISRTTNVVGTIGYIAPELAQTGKASTSSDVFAYGVLLLEVACGRGPIVDNSEGDRVILVNWVIERLQTGGMVDVVDPNLGPGYVVEEMELVLGLGLLCSNPKAEARPSMREILRYLNGDDLLPGIDKLGSAIGARQVQETMARFFISSDGVTTSSSIGQMSSSSFEAGR</sequence>
<name>A0ACC0NW49_RHOML</name>
<keyword evidence="2" id="KW-1185">Reference proteome</keyword>
<accession>A0ACC0NW49</accession>
<evidence type="ECO:0000313" key="1">
    <source>
        <dbReference type="EMBL" id="KAI8557119.1"/>
    </source>
</evidence>
<organism evidence="1 2">
    <name type="scientific">Rhododendron molle</name>
    <name type="common">Chinese azalea</name>
    <name type="synonym">Azalea mollis</name>
    <dbReference type="NCBI Taxonomy" id="49168"/>
    <lineage>
        <taxon>Eukaryota</taxon>
        <taxon>Viridiplantae</taxon>
        <taxon>Streptophyta</taxon>
        <taxon>Embryophyta</taxon>
        <taxon>Tracheophyta</taxon>
        <taxon>Spermatophyta</taxon>
        <taxon>Magnoliopsida</taxon>
        <taxon>eudicotyledons</taxon>
        <taxon>Gunneridae</taxon>
        <taxon>Pentapetalae</taxon>
        <taxon>asterids</taxon>
        <taxon>Ericales</taxon>
        <taxon>Ericaceae</taxon>
        <taxon>Ericoideae</taxon>
        <taxon>Rhodoreae</taxon>
        <taxon>Rhododendron</taxon>
    </lineage>
</organism>
<protein>
    <submittedName>
        <fullName evidence="1">Uncharacterized protein</fullName>
    </submittedName>
</protein>
<dbReference type="Proteomes" id="UP001062846">
    <property type="component" value="Chromosome 5"/>
</dbReference>
<reference evidence="1" key="1">
    <citation type="submission" date="2022-02" db="EMBL/GenBank/DDBJ databases">
        <title>Plant Genome Project.</title>
        <authorList>
            <person name="Zhang R.-G."/>
        </authorList>
    </citation>
    <scope>NUCLEOTIDE SEQUENCE</scope>
    <source>
        <strain evidence="1">AT1</strain>
    </source>
</reference>